<accession>A0A7N9DEM2</accession>
<dbReference type="PANTHER" id="PTHR46254:SF3">
    <property type="entry name" value="SECRETED PROTEIN"/>
    <property type="match status" value="1"/>
</dbReference>
<name>A0A7N9DEM2_MACFA</name>
<reference evidence="2 3" key="1">
    <citation type="submission" date="2013-03" db="EMBL/GenBank/DDBJ databases">
        <authorList>
            <person name="Warren W."/>
            <person name="Wilson R.K."/>
        </authorList>
    </citation>
    <scope>NUCLEOTIDE SEQUENCE</scope>
</reference>
<feature type="compositionally biased region" description="Polar residues" evidence="1">
    <location>
        <begin position="139"/>
        <end position="153"/>
    </location>
</feature>
<evidence type="ECO:0000313" key="2">
    <source>
        <dbReference type="Ensembl" id="ENSMFAP00000063238.1"/>
    </source>
</evidence>
<sequence length="163" mass="17815">MSPRSPSWLMDTWVVSPSSSGKEPCKSRTKISIFFFETESGSVAQAGVQWCILGSLQASPPEFMPFSSLRLPSSWDYRCHPCHHARLIFVFLVEMGFHHVGQAGLKVLTSGDPPASASQNAGITGVSHHRAQPTRTRDFSANTREGPSTQVTRDASRGRQVAT</sequence>
<feature type="region of interest" description="Disordered" evidence="1">
    <location>
        <begin position="111"/>
        <end position="163"/>
    </location>
</feature>
<dbReference type="PANTHER" id="PTHR46254">
    <property type="entry name" value="PROTEIN GVQW1-RELATED"/>
    <property type="match status" value="1"/>
</dbReference>
<dbReference type="PRINTS" id="PR02045">
    <property type="entry name" value="F138DOMAIN"/>
</dbReference>
<dbReference type="Proteomes" id="UP000233100">
    <property type="component" value="Chromosome 17"/>
</dbReference>
<dbReference type="Ensembl" id="ENSMFAT00000088951.1">
    <property type="protein sequence ID" value="ENSMFAP00000063238.1"/>
    <property type="gene ID" value="ENSMFAG00000058598.1"/>
</dbReference>
<reference evidence="2" key="3">
    <citation type="submission" date="2025-09" db="UniProtKB">
        <authorList>
            <consortium name="Ensembl"/>
        </authorList>
    </citation>
    <scope>IDENTIFICATION</scope>
</reference>
<evidence type="ECO:0000256" key="1">
    <source>
        <dbReference type="SAM" id="MobiDB-lite"/>
    </source>
</evidence>
<evidence type="ECO:0000313" key="3">
    <source>
        <dbReference type="Proteomes" id="UP000233100"/>
    </source>
</evidence>
<protein>
    <submittedName>
        <fullName evidence="2">Uncharacterized protein</fullName>
    </submittedName>
</protein>
<organism evidence="2 3">
    <name type="scientific">Macaca fascicularis</name>
    <name type="common">Crab-eating macaque</name>
    <name type="synonym">Cynomolgus monkey</name>
    <dbReference type="NCBI Taxonomy" id="9541"/>
    <lineage>
        <taxon>Eukaryota</taxon>
        <taxon>Metazoa</taxon>
        <taxon>Chordata</taxon>
        <taxon>Craniata</taxon>
        <taxon>Vertebrata</taxon>
        <taxon>Euteleostomi</taxon>
        <taxon>Mammalia</taxon>
        <taxon>Eutheria</taxon>
        <taxon>Euarchontoglires</taxon>
        <taxon>Primates</taxon>
        <taxon>Haplorrhini</taxon>
        <taxon>Catarrhini</taxon>
        <taxon>Cercopithecidae</taxon>
        <taxon>Cercopithecinae</taxon>
        <taxon>Macaca</taxon>
    </lineage>
</organism>
<keyword evidence="3" id="KW-1185">Reference proteome</keyword>
<dbReference type="GeneTree" id="ENSGT00940000165497"/>
<proteinExistence type="predicted"/>
<reference evidence="2" key="2">
    <citation type="submission" date="2025-08" db="UniProtKB">
        <authorList>
            <consortium name="Ensembl"/>
        </authorList>
    </citation>
    <scope>IDENTIFICATION</scope>
</reference>
<dbReference type="AlphaFoldDB" id="A0A7N9DEM2"/>